<evidence type="ECO:0000313" key="2">
    <source>
        <dbReference type="EMBL" id="SIN68102.1"/>
    </source>
</evidence>
<dbReference type="InterPro" id="IPR050983">
    <property type="entry name" value="GST_Omega/HSP26"/>
</dbReference>
<keyword evidence="3" id="KW-1185">Reference proteome</keyword>
<dbReference type="CDD" id="cd00570">
    <property type="entry name" value="GST_N_family"/>
    <property type="match status" value="1"/>
</dbReference>
<keyword evidence="2" id="KW-0808">Transferase</keyword>
<sequence length="358" mass="41416">MKVYGSRISYYTGKLEAYLRYKNIAYTALPTPYDKAEMLKEKVGAVQMPIVDDDGKWMSDTTPIIMHLETIHPDNPVLPQDPVVGFMAHLIEDYGDEWLWRSAMYYRWWYDYDRQLASNVLTDELTGHVKMPRWMRQRMIIRRQVRHYVKRDGVTDTTRQHIEQSYHNALAGMTAMLENRPFLLGNAPSLADYGMMGPMFRHYGQDPTPQEIMRNTAPAVFEWVARMWHAKNTHKPEFVTQVPDDAEPLLKEICETHLVQLAANAAAFAEDTERFDMTVQGCDYRDIAVSQYRVWCLEELRRRFNLLSPAQQDSVKNLLPHGQADILWNADVPAQSGFNSDNHLPFGKAINVFEGGLP</sequence>
<gene>
    <name evidence="2" type="ORF">SAMN02745824_1784</name>
</gene>
<dbReference type="EMBL" id="FSQW01000001">
    <property type="protein sequence ID" value="SIN68102.1"/>
    <property type="molecule type" value="Genomic_DNA"/>
</dbReference>
<dbReference type="SUPFAM" id="SSF52833">
    <property type="entry name" value="Thioredoxin-like"/>
    <property type="match status" value="1"/>
</dbReference>
<dbReference type="AlphaFoldDB" id="A0A1N6DBB7"/>
<dbReference type="InterPro" id="IPR036282">
    <property type="entry name" value="Glutathione-S-Trfase_C_sf"/>
</dbReference>
<evidence type="ECO:0000259" key="1">
    <source>
        <dbReference type="PROSITE" id="PS50404"/>
    </source>
</evidence>
<dbReference type="CDD" id="cd00299">
    <property type="entry name" value="GST_C_family"/>
    <property type="match status" value="1"/>
</dbReference>
<proteinExistence type="predicted"/>
<protein>
    <submittedName>
        <fullName evidence="2">Glutathione S-transferase</fullName>
    </submittedName>
</protein>
<accession>A0A1N6DBB7</accession>
<dbReference type="InterPro" id="IPR036249">
    <property type="entry name" value="Thioredoxin-like_sf"/>
</dbReference>
<dbReference type="PROSITE" id="PS50404">
    <property type="entry name" value="GST_NTER"/>
    <property type="match status" value="1"/>
</dbReference>
<dbReference type="Gene3D" id="1.20.1050.10">
    <property type="match status" value="1"/>
</dbReference>
<evidence type="ECO:0000313" key="3">
    <source>
        <dbReference type="Proteomes" id="UP000185192"/>
    </source>
</evidence>
<dbReference type="Gene3D" id="3.40.30.10">
    <property type="entry name" value="Glutaredoxin"/>
    <property type="match status" value="1"/>
</dbReference>
<organism evidence="2 3">
    <name type="scientific">Parasphingorhabdus marina DSM 22363</name>
    <dbReference type="NCBI Taxonomy" id="1123272"/>
    <lineage>
        <taxon>Bacteria</taxon>
        <taxon>Pseudomonadati</taxon>
        <taxon>Pseudomonadota</taxon>
        <taxon>Alphaproteobacteria</taxon>
        <taxon>Sphingomonadales</taxon>
        <taxon>Sphingomonadaceae</taxon>
        <taxon>Parasphingorhabdus</taxon>
    </lineage>
</organism>
<dbReference type="SUPFAM" id="SSF47616">
    <property type="entry name" value="GST C-terminal domain-like"/>
    <property type="match status" value="1"/>
</dbReference>
<reference evidence="3" key="1">
    <citation type="submission" date="2016-11" db="EMBL/GenBank/DDBJ databases">
        <authorList>
            <person name="Varghese N."/>
            <person name="Submissions S."/>
        </authorList>
    </citation>
    <scope>NUCLEOTIDE SEQUENCE [LARGE SCALE GENOMIC DNA]</scope>
    <source>
        <strain evidence="3">DSM 22363</strain>
    </source>
</reference>
<feature type="domain" description="GST N-terminal" evidence="1">
    <location>
        <begin position="1"/>
        <end position="76"/>
    </location>
</feature>
<dbReference type="GO" id="GO:0005737">
    <property type="term" value="C:cytoplasm"/>
    <property type="evidence" value="ECO:0007669"/>
    <property type="project" value="TreeGrafter"/>
</dbReference>
<dbReference type="PANTHER" id="PTHR43968">
    <property type="match status" value="1"/>
</dbReference>
<name>A0A1N6DBB7_9SPHN</name>
<dbReference type="STRING" id="1123272.SAMN02745824_1784"/>
<dbReference type="Proteomes" id="UP000185192">
    <property type="component" value="Unassembled WGS sequence"/>
</dbReference>
<dbReference type="GO" id="GO:0016740">
    <property type="term" value="F:transferase activity"/>
    <property type="evidence" value="ECO:0007669"/>
    <property type="project" value="UniProtKB-KW"/>
</dbReference>
<dbReference type="PANTHER" id="PTHR43968:SF6">
    <property type="entry name" value="GLUTATHIONE S-TRANSFERASE OMEGA"/>
    <property type="match status" value="1"/>
</dbReference>
<dbReference type="OrthoDB" id="508035at2"/>
<dbReference type="RefSeq" id="WP_074204656.1">
    <property type="nucleotide sequence ID" value="NZ_FSQW01000001.1"/>
</dbReference>
<dbReference type="InterPro" id="IPR004045">
    <property type="entry name" value="Glutathione_S-Trfase_N"/>
</dbReference>
<dbReference type="Pfam" id="PF13417">
    <property type="entry name" value="GST_N_3"/>
    <property type="match status" value="1"/>
</dbReference>